<sequence>MGGLVAGKVPKAVQYFKGKFKEKKITTEEAEEAEKMLIREMKEADLETEKKTEQ</sequence>
<reference evidence="1 2" key="1">
    <citation type="journal article" date="2014" name="Genome Announc.">
        <title>Draft genome sequences of the altered schaedler flora, a defined bacterial community from gnotobiotic mice.</title>
        <authorList>
            <person name="Wannemuehler M.J."/>
            <person name="Overstreet A.M."/>
            <person name="Ward D.V."/>
            <person name="Phillips G.J."/>
        </authorList>
    </citation>
    <scope>NUCLEOTIDE SEQUENCE [LARGE SCALE GENOMIC DNA]</scope>
    <source>
        <strain evidence="1 2">ASF492</strain>
    </source>
</reference>
<evidence type="ECO:0000313" key="1">
    <source>
        <dbReference type="EMBL" id="EMZ22798.1"/>
    </source>
</evidence>
<dbReference type="PATRIC" id="fig|1235802.3.peg.4065"/>
<organism evidence="1 2">
    <name type="scientific">Eubacterium plexicaudatum ASF492</name>
    <dbReference type="NCBI Taxonomy" id="1235802"/>
    <lineage>
        <taxon>Bacteria</taxon>
        <taxon>Bacillati</taxon>
        <taxon>Bacillota</taxon>
        <taxon>Clostridia</taxon>
        <taxon>Eubacteriales</taxon>
        <taxon>Eubacteriaceae</taxon>
        <taxon>Eubacterium</taxon>
    </lineage>
</organism>
<dbReference type="AlphaFoldDB" id="N2A8M1"/>
<gene>
    <name evidence="1" type="ORF">C823_03843</name>
</gene>
<evidence type="ECO:0000313" key="2">
    <source>
        <dbReference type="Proteomes" id="UP000012589"/>
    </source>
</evidence>
<keyword evidence="2" id="KW-1185">Reference proteome</keyword>
<comment type="caution">
    <text evidence="1">The sequence shown here is derived from an EMBL/GenBank/DDBJ whole genome shotgun (WGS) entry which is preliminary data.</text>
</comment>
<name>N2A8M1_9FIRM</name>
<accession>N2A8M1</accession>
<dbReference type="STRING" id="1235802.C823_03843"/>
<dbReference type="Proteomes" id="UP000012589">
    <property type="component" value="Unassembled WGS sequence"/>
</dbReference>
<protein>
    <submittedName>
        <fullName evidence="1">Uncharacterized protein</fullName>
    </submittedName>
</protein>
<proteinExistence type="predicted"/>
<dbReference type="HOGENOM" id="CLU_3043510_0_0_9"/>
<dbReference type="EMBL" id="AQFT01000117">
    <property type="protein sequence ID" value="EMZ22798.1"/>
    <property type="molecule type" value="Genomic_DNA"/>
</dbReference>